<dbReference type="PANTHER" id="PTHR43705">
    <property type="entry name" value="HYDROXYACYLGLUTATHIONE HYDROLASE"/>
    <property type="match status" value="1"/>
</dbReference>
<dbReference type="GO" id="GO:0046872">
    <property type="term" value="F:metal ion binding"/>
    <property type="evidence" value="ECO:0007669"/>
    <property type="project" value="UniProtKB-KW"/>
</dbReference>
<dbReference type="GO" id="GO:0019243">
    <property type="term" value="P:methylglyoxal catabolic process to D-lactate via S-lactoyl-glutathione"/>
    <property type="evidence" value="ECO:0007669"/>
    <property type="project" value="UniProtKB-UniRule"/>
</dbReference>
<dbReference type="InterPro" id="IPR050110">
    <property type="entry name" value="Glyoxalase_II_hydrolase"/>
</dbReference>
<proteinExistence type="inferred from homology"/>
<comment type="similarity">
    <text evidence="3 7">Belongs to the metallo-beta-lactamase superfamily. Glyoxalase II family.</text>
</comment>
<dbReference type="InterPro" id="IPR036866">
    <property type="entry name" value="RibonucZ/Hydroxyglut_hydro"/>
</dbReference>
<feature type="binding site" evidence="7">
    <location>
        <position position="129"/>
    </location>
    <ligand>
        <name>Zn(2+)</name>
        <dbReference type="ChEBI" id="CHEBI:29105"/>
        <label>2</label>
    </ligand>
</feature>
<feature type="binding site" evidence="7">
    <location>
        <position position="112"/>
    </location>
    <ligand>
        <name>Zn(2+)</name>
        <dbReference type="ChEBI" id="CHEBI:29105"/>
        <label>1</label>
    </ligand>
</feature>
<dbReference type="GO" id="GO:0004416">
    <property type="term" value="F:hydroxyacylglutathione hydrolase activity"/>
    <property type="evidence" value="ECO:0007669"/>
    <property type="project" value="UniProtKB-UniRule"/>
</dbReference>
<comment type="cofactor">
    <cofactor evidence="7">
        <name>Zn(2+)</name>
        <dbReference type="ChEBI" id="CHEBI:29105"/>
    </cofactor>
    <text evidence="7">Binds 2 Zn(2+) ions per subunit.</text>
</comment>
<comment type="function">
    <text evidence="7">Thiolesterase that catalyzes the hydrolysis of S-D-lactoyl-glutathione to form glutathione and D-lactic acid.</text>
</comment>
<evidence type="ECO:0000313" key="9">
    <source>
        <dbReference type="Proteomes" id="UP000241514"/>
    </source>
</evidence>
<dbReference type="SMART" id="SM00849">
    <property type="entry name" value="Lactamase_B"/>
    <property type="match status" value="1"/>
</dbReference>
<feature type="binding site" evidence="7">
    <location>
        <position position="167"/>
    </location>
    <ligand>
        <name>Zn(2+)</name>
        <dbReference type="ChEBI" id="CHEBI:29105"/>
        <label>2</label>
    </ligand>
</feature>
<evidence type="ECO:0000256" key="5">
    <source>
        <dbReference type="ARBA" id="ARBA00022801"/>
    </source>
</evidence>
<accession>A0A2T4D4C3</accession>
<evidence type="ECO:0000256" key="1">
    <source>
        <dbReference type="ARBA" id="ARBA00001623"/>
    </source>
</evidence>
<dbReference type="PIRSF" id="PIRSF005457">
    <property type="entry name" value="Glx"/>
    <property type="match status" value="1"/>
</dbReference>
<dbReference type="AlphaFoldDB" id="A0A2T4D4C3"/>
<comment type="catalytic activity">
    <reaction evidence="1 7">
        <text>an S-(2-hydroxyacyl)glutathione + H2O = a 2-hydroxy carboxylate + glutathione + H(+)</text>
        <dbReference type="Rhea" id="RHEA:21864"/>
        <dbReference type="ChEBI" id="CHEBI:15377"/>
        <dbReference type="ChEBI" id="CHEBI:15378"/>
        <dbReference type="ChEBI" id="CHEBI:57925"/>
        <dbReference type="ChEBI" id="CHEBI:58896"/>
        <dbReference type="ChEBI" id="CHEBI:71261"/>
        <dbReference type="EC" id="3.1.2.6"/>
    </reaction>
</comment>
<gene>
    <name evidence="7 8" type="primary">gloB</name>
    <name evidence="8" type="ORF">C9928_05800</name>
</gene>
<dbReference type="HAMAP" id="MF_01374">
    <property type="entry name" value="Glyoxalase_2"/>
    <property type="match status" value="1"/>
</dbReference>
<evidence type="ECO:0000256" key="3">
    <source>
        <dbReference type="ARBA" id="ARBA00006759"/>
    </source>
</evidence>
<comment type="subunit">
    <text evidence="7">Monomer.</text>
</comment>
<keyword evidence="6 7" id="KW-0862">Zinc</keyword>
<dbReference type="Gene3D" id="3.60.15.10">
    <property type="entry name" value="Ribonuclease Z/Hydroxyacylglutathione hydrolase-like"/>
    <property type="match status" value="1"/>
</dbReference>
<dbReference type="InterPro" id="IPR001279">
    <property type="entry name" value="Metallo-B-lactamas"/>
</dbReference>
<comment type="pathway">
    <text evidence="2 7">Secondary metabolite metabolism; methylglyoxal degradation; (R)-lactate from methylglyoxal: step 2/2.</text>
</comment>
<evidence type="ECO:0000256" key="6">
    <source>
        <dbReference type="ARBA" id="ARBA00022833"/>
    </source>
</evidence>
<sequence>MLVTALPAFTDNYIWLAREPDSQHVVVVDPGDEKPVLAYLKEHQLTLSAILITHHHWDHTDGLLPLLEHFDVPVYGPVNPKIQGVTHRVQHGDVVSVPGLEKPMHVIKTPGHTLDHISFYTAGAVFCGDTLFAAGCGRMFEGNPEQYYQSLQRLGELPGDTKVYCAHEYTAANVKFAAAAEPDNTALQTFAQWVTEQRQQNQITLPTTIEQEWQINPFLRAQSVAEFAQRRQWKDKF</sequence>
<comment type="caution">
    <text evidence="8">The sequence shown here is derived from an EMBL/GenBank/DDBJ whole genome shotgun (WGS) entry which is preliminary data.</text>
</comment>
<evidence type="ECO:0000256" key="7">
    <source>
        <dbReference type="HAMAP-Rule" id="MF_01374"/>
    </source>
</evidence>
<dbReference type="NCBIfam" id="TIGR03413">
    <property type="entry name" value="GSH_gloB"/>
    <property type="match status" value="1"/>
</dbReference>
<evidence type="ECO:0000256" key="2">
    <source>
        <dbReference type="ARBA" id="ARBA00004963"/>
    </source>
</evidence>
<keyword evidence="4 7" id="KW-0479">Metal-binding</keyword>
<feature type="binding site" evidence="7">
    <location>
        <position position="129"/>
    </location>
    <ligand>
        <name>Zn(2+)</name>
        <dbReference type="ChEBI" id="CHEBI:29105"/>
        <label>1</label>
    </ligand>
</feature>
<dbReference type="SUPFAM" id="SSF56281">
    <property type="entry name" value="Metallo-hydrolase/oxidoreductase"/>
    <property type="match status" value="1"/>
</dbReference>
<dbReference type="EC" id="3.1.2.6" evidence="7"/>
<dbReference type="InterPro" id="IPR035680">
    <property type="entry name" value="Clx_II_MBL"/>
</dbReference>
<protein>
    <recommendedName>
        <fullName evidence="7">Hydroxyacylglutathione hydrolase</fullName>
        <ecNumber evidence="7">3.1.2.6</ecNumber>
    </recommendedName>
    <alternativeName>
        <fullName evidence="7">Glyoxalase II</fullName>
        <shortName evidence="7">Glx II</shortName>
    </alternativeName>
</protein>
<evidence type="ECO:0000313" key="8">
    <source>
        <dbReference type="EMBL" id="PTB88680.1"/>
    </source>
</evidence>
<keyword evidence="5 7" id="KW-0378">Hydrolase</keyword>
<dbReference type="Pfam" id="PF00753">
    <property type="entry name" value="Lactamase_B"/>
    <property type="match status" value="1"/>
</dbReference>
<evidence type="ECO:0000256" key="4">
    <source>
        <dbReference type="ARBA" id="ARBA00022723"/>
    </source>
</evidence>
<feature type="binding site" evidence="7">
    <location>
        <position position="58"/>
    </location>
    <ligand>
        <name>Zn(2+)</name>
        <dbReference type="ChEBI" id="CHEBI:29105"/>
        <label>2</label>
    </ligand>
</feature>
<dbReference type="UniPathway" id="UPA00619">
    <property type="reaction ID" value="UER00676"/>
</dbReference>
<dbReference type="InterPro" id="IPR017782">
    <property type="entry name" value="Hydroxyacylglutathione_Hdrlase"/>
</dbReference>
<organism evidence="8 9">
    <name type="scientific">Pseudidiomarina aestuarii</name>
    <dbReference type="NCBI Taxonomy" id="624146"/>
    <lineage>
        <taxon>Bacteria</taxon>
        <taxon>Pseudomonadati</taxon>
        <taxon>Pseudomonadota</taxon>
        <taxon>Gammaproteobacteria</taxon>
        <taxon>Alteromonadales</taxon>
        <taxon>Idiomarinaceae</taxon>
        <taxon>Pseudidiomarina</taxon>
    </lineage>
</organism>
<dbReference type="InterPro" id="IPR032282">
    <property type="entry name" value="HAGH_C"/>
</dbReference>
<dbReference type="PANTHER" id="PTHR43705:SF1">
    <property type="entry name" value="HYDROXYACYLGLUTATHIONE HYDROLASE GLOB"/>
    <property type="match status" value="1"/>
</dbReference>
<feature type="binding site" evidence="7">
    <location>
        <position position="54"/>
    </location>
    <ligand>
        <name>Zn(2+)</name>
        <dbReference type="ChEBI" id="CHEBI:29105"/>
        <label>1</label>
    </ligand>
</feature>
<dbReference type="EMBL" id="PYVG01000039">
    <property type="protein sequence ID" value="PTB88680.1"/>
    <property type="molecule type" value="Genomic_DNA"/>
</dbReference>
<feature type="binding site" evidence="7">
    <location>
        <position position="59"/>
    </location>
    <ligand>
        <name>Zn(2+)</name>
        <dbReference type="ChEBI" id="CHEBI:29105"/>
        <label>2</label>
    </ligand>
</feature>
<reference evidence="8 9" key="1">
    <citation type="submission" date="2018-03" db="EMBL/GenBank/DDBJ databases">
        <title>Cross-interface Injection: A General Nanoliter Liquid Handling Method Applied to Single Cells Genome Amplification Automated Nanoliter Liquid Handling Applied to Single Cell Multiple Displacement Amplification.</title>
        <authorList>
            <person name="Yun J."/>
            <person name="Xu P."/>
            <person name="Xu J."/>
            <person name="Dai X."/>
            <person name="Wang Y."/>
            <person name="Zheng X."/>
            <person name="Cao C."/>
            <person name="Yi Q."/>
            <person name="Zhu Y."/>
            <person name="Wang L."/>
            <person name="Dong Z."/>
            <person name="Huang Y."/>
            <person name="Huang L."/>
            <person name="Du W."/>
        </authorList>
    </citation>
    <scope>NUCLEOTIDE SEQUENCE [LARGE SCALE GENOMIC DNA]</scope>
    <source>
        <strain evidence="8 9">A9-4</strain>
    </source>
</reference>
<dbReference type="Proteomes" id="UP000241514">
    <property type="component" value="Unassembled WGS sequence"/>
</dbReference>
<name>A0A2T4D4C3_9GAMM</name>
<feature type="binding site" evidence="7">
    <location>
        <position position="56"/>
    </location>
    <ligand>
        <name>Zn(2+)</name>
        <dbReference type="ChEBI" id="CHEBI:29105"/>
        <label>1</label>
    </ligand>
</feature>
<dbReference type="Pfam" id="PF16123">
    <property type="entry name" value="HAGH_C"/>
    <property type="match status" value="1"/>
</dbReference>
<dbReference type="CDD" id="cd07723">
    <property type="entry name" value="hydroxyacylglutathione_hydrolase_MBL-fold"/>
    <property type="match status" value="1"/>
</dbReference>